<comment type="similarity">
    <text evidence="1">Belongs to the short-chain dehydrogenases/reductases (SDR) family.</text>
</comment>
<dbReference type="STRING" id="28084.Lche_3162"/>
<dbReference type="GO" id="GO:0016491">
    <property type="term" value="F:oxidoreductase activity"/>
    <property type="evidence" value="ECO:0007669"/>
    <property type="project" value="UniProtKB-KW"/>
</dbReference>
<dbReference type="PANTHER" id="PTHR24321">
    <property type="entry name" value="DEHYDROGENASES, SHORT CHAIN"/>
    <property type="match status" value="1"/>
</dbReference>
<reference evidence="3 4" key="1">
    <citation type="submission" date="2015-11" db="EMBL/GenBank/DDBJ databases">
        <title>Genomic analysis of 38 Legionella species identifies large and diverse effector repertoires.</title>
        <authorList>
            <person name="Burstein D."/>
            <person name="Amaro F."/>
            <person name="Zusman T."/>
            <person name="Lifshitz Z."/>
            <person name="Cohen O."/>
            <person name="Gilbert J.A."/>
            <person name="Pupko T."/>
            <person name="Shuman H.A."/>
            <person name="Segal G."/>
        </authorList>
    </citation>
    <scope>NUCLEOTIDE SEQUENCE [LARGE SCALE GENOMIC DNA]</scope>
    <source>
        <strain evidence="3 4">ORW</strain>
    </source>
</reference>
<dbReference type="InterPro" id="IPR020904">
    <property type="entry name" value="Sc_DH/Rdtase_CS"/>
</dbReference>
<dbReference type="PRINTS" id="PR00081">
    <property type="entry name" value="GDHRDH"/>
</dbReference>
<gene>
    <name evidence="3" type="primary">phaB_5</name>
    <name evidence="3" type="ORF">Lche_3162</name>
</gene>
<dbReference type="PANTHER" id="PTHR24321:SF15">
    <property type="entry name" value="OXIDOREDUCTASE UCPA"/>
    <property type="match status" value="1"/>
</dbReference>
<evidence type="ECO:0000313" key="4">
    <source>
        <dbReference type="Proteomes" id="UP000054921"/>
    </source>
</evidence>
<keyword evidence="2" id="KW-0560">Oxidoreductase</keyword>
<dbReference type="EMBL" id="LNXW01000013">
    <property type="protein sequence ID" value="KTC81142.1"/>
    <property type="molecule type" value="Genomic_DNA"/>
</dbReference>
<dbReference type="Proteomes" id="UP000054921">
    <property type="component" value="Unassembled WGS sequence"/>
</dbReference>
<sequence>MGKLKNKIVLITGSTKSIGLAIAELFCKKGATVIVTGRLATTEGEKFAQSIGASDYLTLDVCSEQNWQEVATYVGKKYHRLDVLVNNAGIDSAPKSDKSQDIENCSLDDWRMVHAVNLDGTFLGCKTLMPLLKKSANASIINMGSRSGLVGIPSHVAYASSKAAILNLTRTVAMHCAKMEYTIRCNVIVPAAILTEMWDSEFGQDEERPRRLEEYTNTIPLKRMGKASEVAQLAVFLASDDSLFITGSQYNIDGGIMAGSGSYGSNKNSSKNRFFGLPITADKAEDETPRAKPAHLQISAGISRL</sequence>
<dbReference type="Pfam" id="PF13561">
    <property type="entry name" value="adh_short_C2"/>
    <property type="match status" value="1"/>
</dbReference>
<protein>
    <submittedName>
        <fullName evidence="3">Acetyoacetyl CoA reductase</fullName>
    </submittedName>
</protein>
<dbReference type="PRINTS" id="PR00080">
    <property type="entry name" value="SDRFAMILY"/>
</dbReference>
<name>A0A0W0SCJ9_9GAMM</name>
<dbReference type="OrthoDB" id="9809287at2"/>
<organism evidence="3 4">
    <name type="scientific">Legionella cherrii</name>
    <dbReference type="NCBI Taxonomy" id="28084"/>
    <lineage>
        <taxon>Bacteria</taxon>
        <taxon>Pseudomonadati</taxon>
        <taxon>Pseudomonadota</taxon>
        <taxon>Gammaproteobacteria</taxon>
        <taxon>Legionellales</taxon>
        <taxon>Legionellaceae</taxon>
        <taxon>Legionella</taxon>
    </lineage>
</organism>
<dbReference type="AlphaFoldDB" id="A0A0W0SCJ9"/>
<dbReference type="PATRIC" id="fig|28084.5.peg.3432"/>
<dbReference type="InterPro" id="IPR036291">
    <property type="entry name" value="NAD(P)-bd_dom_sf"/>
</dbReference>
<dbReference type="Gene3D" id="3.40.50.720">
    <property type="entry name" value="NAD(P)-binding Rossmann-like Domain"/>
    <property type="match status" value="1"/>
</dbReference>
<proteinExistence type="inferred from homology"/>
<dbReference type="RefSeq" id="WP_058388219.1">
    <property type="nucleotide sequence ID" value="NZ_LNXW01000013.1"/>
</dbReference>
<evidence type="ECO:0000313" key="3">
    <source>
        <dbReference type="EMBL" id="KTC81142.1"/>
    </source>
</evidence>
<dbReference type="FunFam" id="3.40.50.720:FF:000084">
    <property type="entry name" value="Short-chain dehydrogenase reductase"/>
    <property type="match status" value="1"/>
</dbReference>
<evidence type="ECO:0000256" key="1">
    <source>
        <dbReference type="ARBA" id="ARBA00006484"/>
    </source>
</evidence>
<evidence type="ECO:0000256" key="2">
    <source>
        <dbReference type="ARBA" id="ARBA00023002"/>
    </source>
</evidence>
<dbReference type="PROSITE" id="PS00061">
    <property type="entry name" value="ADH_SHORT"/>
    <property type="match status" value="1"/>
</dbReference>
<accession>A0A0W0SCJ9</accession>
<dbReference type="InterPro" id="IPR002347">
    <property type="entry name" value="SDR_fam"/>
</dbReference>
<dbReference type="SUPFAM" id="SSF51735">
    <property type="entry name" value="NAD(P)-binding Rossmann-fold domains"/>
    <property type="match status" value="1"/>
</dbReference>
<comment type="caution">
    <text evidence="3">The sequence shown here is derived from an EMBL/GenBank/DDBJ whole genome shotgun (WGS) entry which is preliminary data.</text>
</comment>